<feature type="domain" description="HAMP" evidence="6">
    <location>
        <begin position="215"/>
        <end position="269"/>
    </location>
</feature>
<dbReference type="PROSITE" id="PS50885">
    <property type="entry name" value="HAMP"/>
    <property type="match status" value="1"/>
</dbReference>
<evidence type="ECO:0000256" key="3">
    <source>
        <dbReference type="PROSITE-ProRule" id="PRU00284"/>
    </source>
</evidence>
<reference evidence="7 8" key="1">
    <citation type="submission" date="2015-09" db="EMBL/GenBank/DDBJ databases">
        <authorList>
            <consortium name="Pathogen Informatics"/>
        </authorList>
    </citation>
    <scope>NUCLEOTIDE SEQUENCE [LARGE SCALE GENOMIC DNA]</scope>
    <source>
        <strain evidence="7 8">2789STDY5834960</strain>
    </source>
</reference>
<dbReference type="Gene3D" id="1.10.287.950">
    <property type="entry name" value="Methyl-accepting chemotaxis protein"/>
    <property type="match status" value="1"/>
</dbReference>
<dbReference type="STRING" id="166486.ERS852572_01618"/>
<dbReference type="InterPro" id="IPR003660">
    <property type="entry name" value="HAMP_dom"/>
</dbReference>
<dbReference type="SUPFAM" id="SSF103190">
    <property type="entry name" value="Sensory domain-like"/>
    <property type="match status" value="1"/>
</dbReference>
<dbReference type="SUPFAM" id="SSF58104">
    <property type="entry name" value="Methyl-accepting chemotaxis protein (MCP) signaling domain"/>
    <property type="match status" value="1"/>
</dbReference>
<dbReference type="Pfam" id="PF00672">
    <property type="entry name" value="HAMP"/>
    <property type="match status" value="1"/>
</dbReference>
<proteinExistence type="inferred from homology"/>
<feature type="transmembrane region" description="Helical" evidence="4">
    <location>
        <begin position="21"/>
        <end position="39"/>
    </location>
</feature>
<dbReference type="EMBL" id="CYXZ01000011">
    <property type="protein sequence ID" value="CUN03707.1"/>
    <property type="molecule type" value="Genomic_DNA"/>
</dbReference>
<protein>
    <submittedName>
        <fullName evidence="7">Methyl-accepting chemotaxis protein 4</fullName>
    </submittedName>
</protein>
<evidence type="ECO:0000256" key="2">
    <source>
        <dbReference type="ARBA" id="ARBA00029447"/>
    </source>
</evidence>
<gene>
    <name evidence="7" type="primary">mcp4_5</name>
    <name evidence="7" type="ORF">ERS852572_01618</name>
</gene>
<comment type="similarity">
    <text evidence="2">Belongs to the methyl-accepting chemotaxis (MCP) protein family.</text>
</comment>
<evidence type="ECO:0000256" key="4">
    <source>
        <dbReference type="SAM" id="Phobius"/>
    </source>
</evidence>
<dbReference type="SMART" id="SM00304">
    <property type="entry name" value="HAMP"/>
    <property type="match status" value="1"/>
</dbReference>
<dbReference type="GO" id="GO:0016020">
    <property type="term" value="C:membrane"/>
    <property type="evidence" value="ECO:0007669"/>
    <property type="project" value="InterPro"/>
</dbReference>
<keyword evidence="1 3" id="KW-0807">Transducer</keyword>
<accession>A0A173TNW8</accession>
<dbReference type="InterPro" id="IPR004089">
    <property type="entry name" value="MCPsignal_dom"/>
</dbReference>
<evidence type="ECO:0000259" key="5">
    <source>
        <dbReference type="PROSITE" id="PS50111"/>
    </source>
</evidence>
<evidence type="ECO:0000313" key="8">
    <source>
        <dbReference type="Proteomes" id="UP000095350"/>
    </source>
</evidence>
<evidence type="ECO:0000256" key="1">
    <source>
        <dbReference type="ARBA" id="ARBA00023224"/>
    </source>
</evidence>
<dbReference type="GO" id="GO:0007165">
    <property type="term" value="P:signal transduction"/>
    <property type="evidence" value="ECO:0007669"/>
    <property type="project" value="UniProtKB-KW"/>
</dbReference>
<dbReference type="PROSITE" id="PS50111">
    <property type="entry name" value="CHEMOTAXIS_TRANSDUC_2"/>
    <property type="match status" value="1"/>
</dbReference>
<dbReference type="Proteomes" id="UP000095350">
    <property type="component" value="Unassembled WGS sequence"/>
</dbReference>
<dbReference type="SMART" id="SM00283">
    <property type="entry name" value="MA"/>
    <property type="match status" value="1"/>
</dbReference>
<sequence>MKEGKSQKNFKISIRAKILTGMIACVLIVTNLIGWFFIVQAKDTLLEQCKNNARNSAKIAAERIDGDILGQIKAGDEETENYKEILSQLQDFLCGDDIKYIYTMRMNGDRLEFIVDADTEEGAAIGEEYEIYDEIAEAFDGNATVDSEMTSDEWGDFYSAFAPVYNSSGAIAGIVGVDCSATDIRLQENIFIKEFVIIELAGLVIAAALALIISGVLSRNVSVIAEKMSELAKKEGDLTQKINVRSTDEVGNIADSLNIFLENLREIIQNISASEKKLLSNSEHVNNIVTSSANEVSKVNATMNAMEGRVLEMSDMVHKIAENAQSNKEMMSSVIHETKSQAEYIGEVGQKAEKLEEDAVSARECMQNTIVRIGKTLEDKIEESKEVERVQQLTNQILNVADQTNLLALNASIEAARAGESGKGFAVVANEISSLAEESSKTAGEIQKINTFIVDIVDKLAESSFELLNYVKTNVISDYDVLVHTGEEYASDAHNFKNQMEKFGGCIDELQQSMERIHYYVNDIMDGFDKQKEEVVKNSGYMTQIDEEFKKIVDAVLNNKEIVDELETIISQFKI</sequence>
<dbReference type="InterPro" id="IPR029151">
    <property type="entry name" value="Sensor-like_sf"/>
</dbReference>
<dbReference type="PaxDb" id="166486-ERS852572_01618"/>
<dbReference type="AlphaFoldDB" id="A0A173TNW8"/>
<dbReference type="Pfam" id="PF00015">
    <property type="entry name" value="MCPsignal"/>
    <property type="match status" value="1"/>
</dbReference>
<evidence type="ECO:0000313" key="7">
    <source>
        <dbReference type="EMBL" id="CUN03707.1"/>
    </source>
</evidence>
<feature type="domain" description="Methyl-accepting transducer" evidence="5">
    <location>
        <begin position="267"/>
        <end position="449"/>
    </location>
</feature>
<dbReference type="OrthoDB" id="2542987at2"/>
<name>A0A173TNW8_9FIRM</name>
<dbReference type="PANTHER" id="PTHR32089:SF112">
    <property type="entry name" value="LYSOZYME-LIKE PROTEIN-RELATED"/>
    <property type="match status" value="1"/>
</dbReference>
<keyword evidence="4" id="KW-0812">Transmembrane</keyword>
<keyword evidence="4" id="KW-1133">Transmembrane helix</keyword>
<dbReference type="RefSeq" id="WP_055194118.1">
    <property type="nucleotide sequence ID" value="NZ_CABIYH010000011.1"/>
</dbReference>
<organism evidence="7 8">
    <name type="scientific">Roseburia intestinalis</name>
    <dbReference type="NCBI Taxonomy" id="166486"/>
    <lineage>
        <taxon>Bacteria</taxon>
        <taxon>Bacillati</taxon>
        <taxon>Bacillota</taxon>
        <taxon>Clostridia</taxon>
        <taxon>Lachnospirales</taxon>
        <taxon>Lachnospiraceae</taxon>
        <taxon>Roseburia</taxon>
    </lineage>
</organism>
<keyword evidence="4" id="KW-0472">Membrane</keyword>
<evidence type="ECO:0000259" key="6">
    <source>
        <dbReference type="PROSITE" id="PS50885"/>
    </source>
</evidence>
<dbReference type="PANTHER" id="PTHR32089">
    <property type="entry name" value="METHYL-ACCEPTING CHEMOTAXIS PROTEIN MCPB"/>
    <property type="match status" value="1"/>
</dbReference>
<dbReference type="CDD" id="cd06225">
    <property type="entry name" value="HAMP"/>
    <property type="match status" value="1"/>
</dbReference>
<feature type="transmembrane region" description="Helical" evidence="4">
    <location>
        <begin position="195"/>
        <end position="218"/>
    </location>
</feature>